<dbReference type="InterPro" id="IPR003370">
    <property type="entry name" value="Chromate_transpt"/>
</dbReference>
<feature type="transmembrane region" description="Helical" evidence="7">
    <location>
        <begin position="12"/>
        <end position="33"/>
    </location>
</feature>
<accession>A0A2P7Q1J8</accession>
<dbReference type="EMBL" id="JYGE01000003">
    <property type="protein sequence ID" value="PSJ31839.1"/>
    <property type="molecule type" value="Genomic_DNA"/>
</dbReference>
<evidence type="ECO:0000256" key="3">
    <source>
        <dbReference type="ARBA" id="ARBA00022475"/>
    </source>
</evidence>
<keyword evidence="4 7" id="KW-0812">Transmembrane</keyword>
<feature type="transmembrane region" description="Helical" evidence="7">
    <location>
        <begin position="114"/>
        <end position="132"/>
    </location>
</feature>
<reference evidence="8" key="1">
    <citation type="thesis" date="2015" institute="Rutgers" country="The State University of New Jersey, 14 College Farm Rd., New Brunswick, NJ, USA">
        <title>Ammonia toxicity in bacteria and its implications for treatment of and resource recovery from highly nitrogenous organic wastes.</title>
        <authorList>
            <person name="Luther A.K."/>
        </authorList>
    </citation>
    <scope>NUCLEOTIDE SEQUENCE</scope>
    <source>
        <strain evidence="8">RT-10B</strain>
    </source>
</reference>
<keyword evidence="6 7" id="KW-0472">Membrane</keyword>
<dbReference type="GO" id="GO:0015109">
    <property type="term" value="F:chromate transmembrane transporter activity"/>
    <property type="evidence" value="ECO:0007669"/>
    <property type="project" value="InterPro"/>
</dbReference>
<evidence type="ECO:0000256" key="5">
    <source>
        <dbReference type="ARBA" id="ARBA00022989"/>
    </source>
</evidence>
<feature type="transmembrane region" description="Helical" evidence="7">
    <location>
        <begin position="80"/>
        <end position="102"/>
    </location>
</feature>
<feature type="transmembrane region" description="Helical" evidence="7">
    <location>
        <begin position="165"/>
        <end position="182"/>
    </location>
</feature>
<dbReference type="Proteomes" id="UP000241434">
    <property type="component" value="Unassembled WGS sequence"/>
</dbReference>
<proteinExistence type="inferred from homology"/>
<evidence type="ECO:0000256" key="1">
    <source>
        <dbReference type="ARBA" id="ARBA00004651"/>
    </source>
</evidence>
<comment type="similarity">
    <text evidence="2">Belongs to the chromate ion transporter (CHR) (TC 2.A.51) family.</text>
</comment>
<keyword evidence="3" id="KW-1003">Cell membrane</keyword>
<evidence type="ECO:0000256" key="4">
    <source>
        <dbReference type="ARBA" id="ARBA00022692"/>
    </source>
</evidence>
<sequence length="188" mass="20692">MNESSESYKSLFLTFFKINMITFGGGYTIVPVIRDEFVNKKELIDDEDMLDIVAIAQSGPGPMAINTSILTGYRLRGWKGALVCLLASVLPCLIVISLLFYAYESVSENTIVKSALGCMSGAISAVLFITVFQMAKKALSKHKIFGFILMISAFLLAYFTNINTVYIIIISGLTGLIIFSLVEEDKIK</sequence>
<keyword evidence="5 7" id="KW-1133">Transmembrane helix</keyword>
<dbReference type="AlphaFoldDB" id="A0A2P7Q1J8"/>
<dbReference type="OrthoDB" id="9788907at2"/>
<evidence type="ECO:0000256" key="6">
    <source>
        <dbReference type="ARBA" id="ARBA00023136"/>
    </source>
</evidence>
<name>A0A2P7Q1J8_9FIRM</name>
<dbReference type="InterPro" id="IPR052518">
    <property type="entry name" value="CHR_Transporter"/>
</dbReference>
<evidence type="ECO:0000313" key="8">
    <source>
        <dbReference type="EMBL" id="PSJ31839.1"/>
    </source>
</evidence>
<dbReference type="RefSeq" id="WP_106776591.1">
    <property type="nucleotide sequence ID" value="NZ_JYGE01000003.1"/>
</dbReference>
<dbReference type="PANTHER" id="PTHR43663">
    <property type="entry name" value="CHROMATE TRANSPORT PROTEIN-RELATED"/>
    <property type="match status" value="1"/>
</dbReference>
<evidence type="ECO:0000256" key="7">
    <source>
        <dbReference type="SAM" id="Phobius"/>
    </source>
</evidence>
<organism evidence="8 9">
    <name type="scientific">Peptostreptococcus russellii</name>
    <dbReference type="NCBI Taxonomy" id="215200"/>
    <lineage>
        <taxon>Bacteria</taxon>
        <taxon>Bacillati</taxon>
        <taxon>Bacillota</taxon>
        <taxon>Clostridia</taxon>
        <taxon>Peptostreptococcales</taxon>
        <taxon>Peptostreptococcaceae</taxon>
        <taxon>Peptostreptococcus</taxon>
    </lineage>
</organism>
<dbReference type="GO" id="GO:0005886">
    <property type="term" value="C:plasma membrane"/>
    <property type="evidence" value="ECO:0007669"/>
    <property type="project" value="UniProtKB-SubCell"/>
</dbReference>
<feature type="transmembrane region" description="Helical" evidence="7">
    <location>
        <begin position="144"/>
        <end position="159"/>
    </location>
</feature>
<comment type="subcellular location">
    <subcellularLocation>
        <location evidence="1">Cell membrane</location>
        <topology evidence="1">Multi-pass membrane protein</topology>
    </subcellularLocation>
</comment>
<dbReference type="Pfam" id="PF02417">
    <property type="entry name" value="Chromate_transp"/>
    <property type="match status" value="1"/>
</dbReference>
<keyword evidence="9" id="KW-1185">Reference proteome</keyword>
<gene>
    <name evidence="8" type="ORF">UF10_04290</name>
</gene>
<evidence type="ECO:0000256" key="2">
    <source>
        <dbReference type="ARBA" id="ARBA00005262"/>
    </source>
</evidence>
<dbReference type="PANTHER" id="PTHR43663:SF1">
    <property type="entry name" value="CHROMATE TRANSPORTER"/>
    <property type="match status" value="1"/>
</dbReference>
<comment type="caution">
    <text evidence="8">The sequence shown here is derived from an EMBL/GenBank/DDBJ whole genome shotgun (WGS) entry which is preliminary data.</text>
</comment>
<protein>
    <submittedName>
        <fullName evidence="8">Chromate transporter</fullName>
    </submittedName>
</protein>
<evidence type="ECO:0000313" key="9">
    <source>
        <dbReference type="Proteomes" id="UP000241434"/>
    </source>
</evidence>